<sequence length="414" mass="47267">MNRLINQGLDLAQNPKHTKWLCPLLLAADAALCGFIIWKIPYTEIDWRAYMEQVSQYIAGERDYTMIKGGTGPLVYPGAHVYIYRILHAFTDGGHNIQLAQLIFGVLYLAVLAVVMSCYRLAQAPPYVFPMLILSKRLHSIFMLRCFNDCFAVGFFFLAVYMYQKRMWTLGSLFYSAGVGVKMSVLLALPAVAIILLQSLGRDKALTQAGLMFQLQVLLGLPFINANARGYFSRAFELTRVFLYKWTVNWRFLPEETFLSKQFSLELLFSHVVLLGFFASTRWFKPADRSLPDSIMMAFKQPLDWAHISKRISPQFTMTAMLSAMAIGMLCARSLHYQFFAFLAWTTPFLLWRAGYHPVIQFGLWAAQEWAWNVFPSTETSSTVVVGVLAFTVAGVWRGTRKDYEVIEKFVKAE</sequence>
<dbReference type="GO" id="GO:0005789">
    <property type="term" value="C:endoplasmic reticulum membrane"/>
    <property type="evidence" value="ECO:0007669"/>
    <property type="project" value="UniProtKB-SubCell"/>
</dbReference>
<evidence type="ECO:0000256" key="6">
    <source>
        <dbReference type="ARBA" id="ARBA00022679"/>
    </source>
</evidence>
<feature type="transmembrane region" description="Helical" evidence="14">
    <location>
        <begin position="175"/>
        <end position="197"/>
    </location>
</feature>
<comment type="function">
    <text evidence="11 14">Dol-P-Man:Man(5)GlcNAc(2)-PP-Dol alpha-1,3-mannosyltransferase that operates in the biosynthetic pathway of dolichol-linked oligosaccharides, the glycan precursors employed in protein asparagine (N)-glycosylation. The assembly of dolichol-linked oligosaccharides begins on the cytosolic side of the endoplasmic reticulum membrane and finishes in its lumen. The sequential addition of sugars to dolichol pyrophosphate produces dolichol-linked oligosaccharides containing fourteen sugars, including two GlcNAcs, nine mannoses and three glucoses. Once assembled, the oligosaccharide is transferred from the lipid to nascent proteins by oligosaccharyltransferases. In the lumen of the endoplasmic reticulum, adds the first dolichyl beta-D-mannosyl phosphate derived mannose in an alpha-1,3 linkage to Man(5)GlcNAc(2)-PP-dolichol to produce Man(6)GlcNAc(2)-PP-dolichol.</text>
</comment>
<evidence type="ECO:0000256" key="14">
    <source>
        <dbReference type="RuleBase" id="RU364047"/>
    </source>
</evidence>
<keyword evidence="6 14" id="KW-0808">Transferase</keyword>
<evidence type="ECO:0000313" key="15">
    <source>
        <dbReference type="EMBL" id="KAF2083597.1"/>
    </source>
</evidence>
<dbReference type="Proteomes" id="UP000799776">
    <property type="component" value="Unassembled WGS sequence"/>
</dbReference>
<evidence type="ECO:0000256" key="11">
    <source>
        <dbReference type="ARBA" id="ARBA00044743"/>
    </source>
</evidence>
<protein>
    <recommendedName>
        <fullName evidence="4 14">Dol-P-Man:Man(5)GlcNAc(2)-PP-Dol alpha-1,3-mannosyltransferase</fullName>
        <ecNumber evidence="3 14">2.4.1.258</ecNumber>
    </recommendedName>
    <alternativeName>
        <fullName evidence="14">Dol-P-Man-dependent alpha(1-3)-mannosyltransferase</fullName>
    </alternativeName>
</protein>
<dbReference type="AlphaFoldDB" id="A0A9P4LTC5"/>
<evidence type="ECO:0000256" key="9">
    <source>
        <dbReference type="ARBA" id="ARBA00022989"/>
    </source>
</evidence>
<evidence type="ECO:0000256" key="4">
    <source>
        <dbReference type="ARBA" id="ARBA00015561"/>
    </source>
</evidence>
<evidence type="ECO:0000256" key="10">
    <source>
        <dbReference type="ARBA" id="ARBA00023136"/>
    </source>
</evidence>
<comment type="caution">
    <text evidence="15">The sequence shown here is derived from an EMBL/GenBank/DDBJ whole genome shotgun (WGS) entry which is preliminary data.</text>
</comment>
<keyword evidence="16" id="KW-1185">Reference proteome</keyword>
<dbReference type="PANTHER" id="PTHR12646:SF0">
    <property type="entry name" value="DOL-P-MAN:MAN(5)GLCNAC(2)-PP-DOL ALPHA-1,3-MANNOSYLTRANSFERASE"/>
    <property type="match status" value="1"/>
</dbReference>
<feature type="transmembrane region" description="Helical" evidence="14">
    <location>
        <begin position="142"/>
        <end position="163"/>
    </location>
</feature>
<evidence type="ECO:0000256" key="7">
    <source>
        <dbReference type="ARBA" id="ARBA00022692"/>
    </source>
</evidence>
<feature type="transmembrane region" description="Helical" evidence="14">
    <location>
        <begin position="339"/>
        <end position="360"/>
    </location>
</feature>
<keyword evidence="9 14" id="KW-1133">Transmembrane helix</keyword>
<reference evidence="15" key="1">
    <citation type="journal article" date="2020" name="Stud. Mycol.">
        <title>101 Dothideomycetes genomes: a test case for predicting lifestyles and emergence of pathogens.</title>
        <authorList>
            <person name="Haridas S."/>
            <person name="Albert R."/>
            <person name="Binder M."/>
            <person name="Bloem J."/>
            <person name="Labutti K."/>
            <person name="Salamov A."/>
            <person name="Andreopoulos B."/>
            <person name="Baker S."/>
            <person name="Barry K."/>
            <person name="Bills G."/>
            <person name="Bluhm B."/>
            <person name="Cannon C."/>
            <person name="Castanera R."/>
            <person name="Culley D."/>
            <person name="Daum C."/>
            <person name="Ezra D."/>
            <person name="Gonzalez J."/>
            <person name="Henrissat B."/>
            <person name="Kuo A."/>
            <person name="Liang C."/>
            <person name="Lipzen A."/>
            <person name="Lutzoni F."/>
            <person name="Magnuson J."/>
            <person name="Mondo S."/>
            <person name="Nolan M."/>
            <person name="Ohm R."/>
            <person name="Pangilinan J."/>
            <person name="Park H.-J."/>
            <person name="Ramirez L."/>
            <person name="Alfaro M."/>
            <person name="Sun H."/>
            <person name="Tritt A."/>
            <person name="Yoshinaga Y."/>
            <person name="Zwiers L.-H."/>
            <person name="Turgeon B."/>
            <person name="Goodwin S."/>
            <person name="Spatafora J."/>
            <person name="Crous P."/>
            <person name="Grigoriev I."/>
        </authorList>
    </citation>
    <scope>NUCLEOTIDE SEQUENCE</scope>
    <source>
        <strain evidence="15">CBS 121410</strain>
    </source>
</reference>
<dbReference type="GO" id="GO:0052925">
    <property type="term" value="F:dol-P-Man:Man(5)GlcNAc(2)-PP-Dol alpha-1,3-mannosyltransferase activity"/>
    <property type="evidence" value="ECO:0007669"/>
    <property type="project" value="UniProtKB-EC"/>
</dbReference>
<keyword evidence="8 14" id="KW-0256">Endoplasmic reticulum</keyword>
<dbReference type="Pfam" id="PF05208">
    <property type="entry name" value="ALG3"/>
    <property type="match status" value="1"/>
</dbReference>
<evidence type="ECO:0000256" key="5">
    <source>
        <dbReference type="ARBA" id="ARBA00022676"/>
    </source>
</evidence>
<keyword evidence="10 14" id="KW-0472">Membrane</keyword>
<dbReference type="EMBL" id="ML978769">
    <property type="protein sequence ID" value="KAF2083597.1"/>
    <property type="molecule type" value="Genomic_DNA"/>
</dbReference>
<dbReference type="OrthoDB" id="20028at2759"/>
<comment type="similarity">
    <text evidence="13">Belongs to the glycosyltransferase ALG3 family.</text>
</comment>
<proteinExistence type="inferred from homology"/>
<comment type="subcellular location">
    <subcellularLocation>
        <location evidence="1 14">Endoplasmic reticulum membrane</location>
        <topology evidence="1 14">Multi-pass membrane protein</topology>
    </subcellularLocation>
</comment>
<dbReference type="EC" id="2.4.1.258" evidence="3 14"/>
<feature type="transmembrane region" description="Helical" evidence="14">
    <location>
        <begin position="380"/>
        <end position="397"/>
    </location>
</feature>
<comment type="pathway">
    <text evidence="2 14">Protein modification; protein glycosylation.</text>
</comment>
<evidence type="ECO:0000313" key="16">
    <source>
        <dbReference type="Proteomes" id="UP000799776"/>
    </source>
</evidence>
<evidence type="ECO:0000256" key="12">
    <source>
        <dbReference type="ARBA" id="ARBA00049506"/>
    </source>
</evidence>
<accession>A0A9P4LTC5</accession>
<feature type="transmembrane region" description="Helical" evidence="14">
    <location>
        <begin position="20"/>
        <end position="38"/>
    </location>
</feature>
<organism evidence="15 16">
    <name type="scientific">Saccharata proteae CBS 121410</name>
    <dbReference type="NCBI Taxonomy" id="1314787"/>
    <lineage>
        <taxon>Eukaryota</taxon>
        <taxon>Fungi</taxon>
        <taxon>Dikarya</taxon>
        <taxon>Ascomycota</taxon>
        <taxon>Pezizomycotina</taxon>
        <taxon>Dothideomycetes</taxon>
        <taxon>Dothideomycetes incertae sedis</taxon>
        <taxon>Botryosphaeriales</taxon>
        <taxon>Saccharataceae</taxon>
        <taxon>Saccharata</taxon>
    </lineage>
</organism>
<keyword evidence="7 14" id="KW-0812">Transmembrane</keyword>
<name>A0A9P4LTC5_9PEZI</name>
<dbReference type="PANTHER" id="PTHR12646">
    <property type="entry name" value="NOT56 - RELATED"/>
    <property type="match status" value="1"/>
</dbReference>
<evidence type="ECO:0000256" key="8">
    <source>
        <dbReference type="ARBA" id="ARBA00022824"/>
    </source>
</evidence>
<evidence type="ECO:0000256" key="13">
    <source>
        <dbReference type="ARBA" id="ARBA00093457"/>
    </source>
</evidence>
<evidence type="ECO:0000256" key="2">
    <source>
        <dbReference type="ARBA" id="ARBA00004922"/>
    </source>
</evidence>
<keyword evidence="5 14" id="KW-0328">Glycosyltransferase</keyword>
<gene>
    <name evidence="15" type="ORF">K490DRAFT_51271</name>
</gene>
<evidence type="ECO:0000256" key="3">
    <source>
        <dbReference type="ARBA" id="ARBA00011964"/>
    </source>
</evidence>
<comment type="catalytic activity">
    <reaction evidence="12 14">
        <text>an alpha-D-Man-(1-&gt;2)-alpha-D-Man-(1-&gt;2)-alpha-D-Man-(1-&gt;3)-[alpha-D-Man-(1-&gt;6)]-beta-D-Man-(1-&gt;4)-beta-D-GlcNAc-(1-&gt;4)-alpha-D-GlcNAc-diphospho-di-trans,poly-cis-dolichol + a di-trans,poly-cis-dolichyl beta-D-mannosyl phosphate = an alpha-D-Man-(1-&gt;2)-alpha-D-Man-(1-&gt;2)-alpha-D-Man-(1-&gt;3)-[alpha-D-Man-(1-&gt;3)-alpha-D-Man-(1-&gt;6)]-beta-D-Man-(1-&gt;4)-beta-D-GlcNAc-(1-&gt;4)-alpha-D-GlcNAc-diphospho-di-trans,poly-cis-dolichol + a di-trans,poly-cis-dolichyl phosphate + H(+)</text>
        <dbReference type="Rhea" id="RHEA:29527"/>
        <dbReference type="Rhea" id="RHEA-COMP:19498"/>
        <dbReference type="Rhea" id="RHEA-COMP:19501"/>
        <dbReference type="Rhea" id="RHEA-COMP:19516"/>
        <dbReference type="Rhea" id="RHEA-COMP:19517"/>
        <dbReference type="ChEBI" id="CHEBI:15378"/>
        <dbReference type="ChEBI" id="CHEBI:57683"/>
        <dbReference type="ChEBI" id="CHEBI:58211"/>
        <dbReference type="ChEBI" id="CHEBI:132515"/>
        <dbReference type="ChEBI" id="CHEBI:132516"/>
        <dbReference type="EC" id="2.4.1.258"/>
    </reaction>
    <physiologicalReaction direction="left-to-right" evidence="12 14">
        <dbReference type="Rhea" id="RHEA:29528"/>
    </physiologicalReaction>
</comment>
<dbReference type="InterPro" id="IPR007873">
    <property type="entry name" value="Glycosyltransferase_ALG3"/>
</dbReference>
<evidence type="ECO:0000256" key="1">
    <source>
        <dbReference type="ARBA" id="ARBA00004477"/>
    </source>
</evidence>
<feature type="transmembrane region" description="Helical" evidence="14">
    <location>
        <begin position="99"/>
        <end position="122"/>
    </location>
</feature>